<organism evidence="1 2">
    <name type="scientific">Pristionchus mayeri</name>
    <dbReference type="NCBI Taxonomy" id="1317129"/>
    <lineage>
        <taxon>Eukaryota</taxon>
        <taxon>Metazoa</taxon>
        <taxon>Ecdysozoa</taxon>
        <taxon>Nematoda</taxon>
        <taxon>Chromadorea</taxon>
        <taxon>Rhabditida</taxon>
        <taxon>Rhabditina</taxon>
        <taxon>Diplogasteromorpha</taxon>
        <taxon>Diplogasteroidea</taxon>
        <taxon>Neodiplogasteridae</taxon>
        <taxon>Pristionchus</taxon>
    </lineage>
</organism>
<keyword evidence="2" id="KW-1185">Reference proteome</keyword>
<proteinExistence type="predicted"/>
<dbReference type="EMBL" id="BTRK01000006">
    <property type="protein sequence ID" value="GMR61434.1"/>
    <property type="molecule type" value="Genomic_DNA"/>
</dbReference>
<comment type="caution">
    <text evidence="1">The sequence shown here is derived from an EMBL/GenBank/DDBJ whole genome shotgun (WGS) entry which is preliminary data.</text>
</comment>
<gene>
    <name evidence="1" type="ORF">PMAYCL1PPCAC_31629</name>
</gene>
<evidence type="ECO:0000313" key="2">
    <source>
        <dbReference type="Proteomes" id="UP001328107"/>
    </source>
</evidence>
<evidence type="ECO:0000313" key="1">
    <source>
        <dbReference type="EMBL" id="GMR61434.1"/>
    </source>
</evidence>
<sequence length="222" mass="24823">FSFAALLLQRKYRNPMKIVYEFHRELRIVENSSSNLTWKAVSPAYFRSDPGSNLLKNQKMWKSEMSARVIALPTKNPVPLASRNLSYRVRKGTISSSTRVRKISIFLASLFSLNHGCSLTSRSSTPITISSTFACSQSSFPARSNFLARNLSIARDWLSFCPFTSSTGSCAYGIWLFIAGQSARSILWSSKKSNTCANSNLMGSARPMRLKYVSLYVSDIPT</sequence>
<feature type="non-terminal residue" evidence="1">
    <location>
        <position position="1"/>
    </location>
</feature>
<feature type="non-terminal residue" evidence="1">
    <location>
        <position position="222"/>
    </location>
</feature>
<name>A0AAN5DGQ9_9BILA</name>
<accession>A0AAN5DGQ9</accession>
<dbReference type="Proteomes" id="UP001328107">
    <property type="component" value="Unassembled WGS sequence"/>
</dbReference>
<dbReference type="AlphaFoldDB" id="A0AAN5DGQ9"/>
<protein>
    <submittedName>
        <fullName evidence="1">Uncharacterized protein</fullName>
    </submittedName>
</protein>
<reference evidence="2" key="1">
    <citation type="submission" date="2022-10" db="EMBL/GenBank/DDBJ databases">
        <title>Genome assembly of Pristionchus species.</title>
        <authorList>
            <person name="Yoshida K."/>
            <person name="Sommer R.J."/>
        </authorList>
    </citation>
    <scope>NUCLEOTIDE SEQUENCE [LARGE SCALE GENOMIC DNA]</scope>
    <source>
        <strain evidence="2">RS5460</strain>
    </source>
</reference>